<keyword evidence="2" id="KW-1185">Reference proteome</keyword>
<accession>A0A6E8W3P8</accession>
<dbReference type="Proteomes" id="UP001105220">
    <property type="component" value="Unplaced"/>
</dbReference>
<name>A0A6E8W3P8_ANOCL</name>
<evidence type="ECO:0000313" key="2">
    <source>
        <dbReference type="Proteomes" id="UP001105220"/>
    </source>
</evidence>
<proteinExistence type="predicted"/>
<dbReference type="VEuPathDB" id="VectorBase:ACON010683"/>
<protein>
    <submittedName>
        <fullName evidence="1">Uncharacterized protein</fullName>
    </submittedName>
</protein>
<sequence length="86" mass="9744">MFTFPGGRREYGCSSEFRYSVSIGSFSSRSGQLRSSRWWFGSPRFSVPYTNTRRSALWAILARSLSDVFARNSLSISCFKALIQGL</sequence>
<dbReference type="AlphaFoldDB" id="A0A6E8W3P8"/>
<reference key="1">
    <citation type="journal article" date="2019" name="Genes (Basel)">
        <title>A High-Quality De novo Genome Assembly from a Single Mosquito Using PacBio Sequencing.</title>
        <authorList>
            <person name="Kingan S.B."/>
            <person name="Heaton H."/>
            <person name="Cudini J."/>
            <person name="Lambert C.C."/>
            <person name="Baybayan P."/>
            <person name="Galvin B.D."/>
            <person name="Durbin R."/>
            <person name="Korlach J."/>
            <person name="Lawniczak M.K.N."/>
        </authorList>
    </citation>
    <scope>NUCLEOTIDE SEQUENCE [LARGE SCALE GENOMIC DNA]</scope>
    <source>
        <strain>Mali-NIH</strain>
    </source>
</reference>
<reference evidence="1" key="2">
    <citation type="submission" date="2020-05" db="UniProtKB">
        <authorList>
            <consortium name="EnsemblMetazoa"/>
        </authorList>
    </citation>
    <scope>IDENTIFICATION</scope>
    <source>
        <strain evidence="1">Ngousso</strain>
    </source>
</reference>
<dbReference type="EnsemblMetazoa" id="ACON010683-RA">
    <property type="protein sequence ID" value="ACON010683-PA"/>
    <property type="gene ID" value="ACON010683"/>
</dbReference>
<evidence type="ECO:0000313" key="1">
    <source>
        <dbReference type="EnsemblMetazoa" id="ACON010683-PA"/>
    </source>
</evidence>
<organism evidence="1 2">
    <name type="scientific">Anopheles coluzzii</name>
    <name type="common">African malaria mosquito</name>
    <dbReference type="NCBI Taxonomy" id="1518534"/>
    <lineage>
        <taxon>Eukaryota</taxon>
        <taxon>Metazoa</taxon>
        <taxon>Ecdysozoa</taxon>
        <taxon>Arthropoda</taxon>
        <taxon>Hexapoda</taxon>
        <taxon>Insecta</taxon>
        <taxon>Pterygota</taxon>
        <taxon>Neoptera</taxon>
        <taxon>Endopterygota</taxon>
        <taxon>Diptera</taxon>
        <taxon>Nematocera</taxon>
        <taxon>Culicoidea</taxon>
        <taxon>Culicidae</taxon>
        <taxon>Anophelinae</taxon>
        <taxon>Anopheles</taxon>
    </lineage>
</organism>